<evidence type="ECO:0000313" key="4">
    <source>
        <dbReference type="Proteomes" id="UP000252706"/>
    </source>
</evidence>
<keyword evidence="1" id="KW-0472">Membrane</keyword>
<keyword evidence="1" id="KW-0812">Transmembrane</keyword>
<organism evidence="3 4">
    <name type="scientific">Phaeobacter gallaeciensis</name>
    <dbReference type="NCBI Taxonomy" id="60890"/>
    <lineage>
        <taxon>Bacteria</taxon>
        <taxon>Pseudomonadati</taxon>
        <taxon>Pseudomonadota</taxon>
        <taxon>Alphaproteobacteria</taxon>
        <taxon>Rhodobacterales</taxon>
        <taxon>Roseobacteraceae</taxon>
        <taxon>Phaeobacter</taxon>
    </lineage>
</organism>
<evidence type="ECO:0000256" key="1">
    <source>
        <dbReference type="SAM" id="Phobius"/>
    </source>
</evidence>
<name>A0A366WLM3_9RHOB</name>
<sequence length="162" mass="17109">MAEKQQTNLPKISRRWVLAGAVAVVAGGFAVREYRLIPPDYAGDKLSAEQAHQAAASGEVTLIDIRTPGEWKSSGVGEGAYPLDLRRADFIDALTAIVGPDRGQPIALICARGVRSARLSLVLTKAGFTNIIDVPEGMLGSRAGPGWLNTGLPVVSYKEPTG</sequence>
<dbReference type="PROSITE" id="PS50206">
    <property type="entry name" value="RHODANESE_3"/>
    <property type="match status" value="1"/>
</dbReference>
<accession>A0A366WLM3</accession>
<dbReference type="Pfam" id="PF00581">
    <property type="entry name" value="Rhodanese"/>
    <property type="match status" value="1"/>
</dbReference>
<protein>
    <submittedName>
        <fullName evidence="3">Rhodanese-like domain-containing protein</fullName>
    </submittedName>
</protein>
<dbReference type="CDD" id="cd00158">
    <property type="entry name" value="RHOD"/>
    <property type="match status" value="1"/>
</dbReference>
<feature type="domain" description="Rhodanese" evidence="2">
    <location>
        <begin position="56"/>
        <end position="156"/>
    </location>
</feature>
<dbReference type="SMART" id="SM00450">
    <property type="entry name" value="RHOD"/>
    <property type="match status" value="1"/>
</dbReference>
<feature type="transmembrane region" description="Helical" evidence="1">
    <location>
        <begin position="12"/>
        <end position="31"/>
    </location>
</feature>
<dbReference type="RefSeq" id="WP_113825961.1">
    <property type="nucleotide sequence ID" value="NZ_QOCE01000054.1"/>
</dbReference>
<dbReference type="InterPro" id="IPR001763">
    <property type="entry name" value="Rhodanese-like_dom"/>
</dbReference>
<evidence type="ECO:0000259" key="2">
    <source>
        <dbReference type="PROSITE" id="PS50206"/>
    </source>
</evidence>
<gene>
    <name evidence="3" type="ORF">DS909_22965</name>
</gene>
<comment type="caution">
    <text evidence="3">The sequence shown here is derived from an EMBL/GenBank/DDBJ whole genome shotgun (WGS) entry which is preliminary data.</text>
</comment>
<evidence type="ECO:0000313" key="3">
    <source>
        <dbReference type="EMBL" id="RBW49549.1"/>
    </source>
</evidence>
<reference evidence="3 4" key="1">
    <citation type="submission" date="2018-07" db="EMBL/GenBank/DDBJ databases">
        <title>Modular assembly of carbohydrate-degrading microbial communities in the ocean.</title>
        <authorList>
            <person name="Enke T.N."/>
            <person name="Datta M.S."/>
            <person name="Schwartzman J.A."/>
            <person name="Cermak N."/>
            <person name="Schmitz D.A."/>
            <person name="Barrere J."/>
            <person name="Cordero O.X."/>
        </authorList>
    </citation>
    <scope>NUCLEOTIDE SEQUENCE [LARGE SCALE GENOMIC DNA]</scope>
    <source>
        <strain evidence="3 4">C3M10</strain>
    </source>
</reference>
<dbReference type="OrthoDB" id="9812109at2"/>
<proteinExistence type="predicted"/>
<dbReference type="AlphaFoldDB" id="A0A366WLM3"/>
<keyword evidence="1" id="KW-1133">Transmembrane helix</keyword>
<dbReference type="EMBL" id="QOCE01000054">
    <property type="protein sequence ID" value="RBW49549.1"/>
    <property type="molecule type" value="Genomic_DNA"/>
</dbReference>
<dbReference type="Gene3D" id="3.40.250.10">
    <property type="entry name" value="Rhodanese-like domain"/>
    <property type="match status" value="1"/>
</dbReference>
<dbReference type="Proteomes" id="UP000252706">
    <property type="component" value="Unassembled WGS sequence"/>
</dbReference>
<dbReference type="InterPro" id="IPR036873">
    <property type="entry name" value="Rhodanese-like_dom_sf"/>
</dbReference>
<dbReference type="SUPFAM" id="SSF52821">
    <property type="entry name" value="Rhodanese/Cell cycle control phosphatase"/>
    <property type="match status" value="1"/>
</dbReference>